<comment type="caution">
    <text evidence="2">The sequence shown here is derived from an EMBL/GenBank/DDBJ whole genome shotgun (WGS) entry which is preliminary data.</text>
</comment>
<dbReference type="Proteomes" id="UP001172101">
    <property type="component" value="Unassembled WGS sequence"/>
</dbReference>
<accession>A0AA40BGT9</accession>
<keyword evidence="3" id="KW-1185">Reference proteome</keyword>
<organism evidence="2 3">
    <name type="scientific">Lasiosphaeria miniovina</name>
    <dbReference type="NCBI Taxonomy" id="1954250"/>
    <lineage>
        <taxon>Eukaryota</taxon>
        <taxon>Fungi</taxon>
        <taxon>Dikarya</taxon>
        <taxon>Ascomycota</taxon>
        <taxon>Pezizomycotina</taxon>
        <taxon>Sordariomycetes</taxon>
        <taxon>Sordariomycetidae</taxon>
        <taxon>Sordariales</taxon>
        <taxon>Lasiosphaeriaceae</taxon>
        <taxon>Lasiosphaeria</taxon>
    </lineage>
</organism>
<reference evidence="2" key="1">
    <citation type="submission" date="2023-06" db="EMBL/GenBank/DDBJ databases">
        <title>Genome-scale phylogeny and comparative genomics of the fungal order Sordariales.</title>
        <authorList>
            <consortium name="Lawrence Berkeley National Laboratory"/>
            <person name="Hensen N."/>
            <person name="Bonometti L."/>
            <person name="Westerberg I."/>
            <person name="Brannstrom I.O."/>
            <person name="Guillou S."/>
            <person name="Cros-Aarteil S."/>
            <person name="Calhoun S."/>
            <person name="Haridas S."/>
            <person name="Kuo A."/>
            <person name="Mondo S."/>
            <person name="Pangilinan J."/>
            <person name="Riley R."/>
            <person name="LaButti K."/>
            <person name="Andreopoulos B."/>
            <person name="Lipzen A."/>
            <person name="Chen C."/>
            <person name="Yanf M."/>
            <person name="Daum C."/>
            <person name="Ng V."/>
            <person name="Clum A."/>
            <person name="Steindorff A."/>
            <person name="Ohm R."/>
            <person name="Martin F."/>
            <person name="Silar P."/>
            <person name="Natvig D."/>
            <person name="Lalanne C."/>
            <person name="Gautier V."/>
            <person name="Ament-velasquez S.L."/>
            <person name="Kruys A."/>
            <person name="Hutchinson M.I."/>
            <person name="Powell A.J."/>
            <person name="Barry K."/>
            <person name="Miller A.N."/>
            <person name="Grigoriev I.V."/>
            <person name="Debuchy R."/>
            <person name="Gladieux P."/>
            <person name="Thoren M.H."/>
            <person name="Johannesson H."/>
        </authorList>
    </citation>
    <scope>NUCLEOTIDE SEQUENCE</scope>
    <source>
        <strain evidence="2">SMH2392-1A</strain>
    </source>
</reference>
<evidence type="ECO:0000313" key="2">
    <source>
        <dbReference type="EMBL" id="KAK0733978.1"/>
    </source>
</evidence>
<sequence length="84" mass="8848">MGVEKLLLHQAPIAASSGAVLMFVPPSLSGQELVCFGCAPHAGLAGYCTTTKSPVGGSDRHLPTTRSQRVLRPRPHTSPSLGWR</sequence>
<dbReference type="AlphaFoldDB" id="A0AA40BGT9"/>
<dbReference type="RefSeq" id="XP_060302855.1">
    <property type="nucleotide sequence ID" value="XM_060435187.1"/>
</dbReference>
<dbReference type="GeneID" id="85318457"/>
<dbReference type="EMBL" id="JAUIRO010000001">
    <property type="protein sequence ID" value="KAK0733978.1"/>
    <property type="molecule type" value="Genomic_DNA"/>
</dbReference>
<name>A0AA40BGT9_9PEZI</name>
<proteinExistence type="predicted"/>
<evidence type="ECO:0000313" key="3">
    <source>
        <dbReference type="Proteomes" id="UP001172101"/>
    </source>
</evidence>
<evidence type="ECO:0000256" key="1">
    <source>
        <dbReference type="SAM" id="MobiDB-lite"/>
    </source>
</evidence>
<protein>
    <submittedName>
        <fullName evidence="2">Uncharacterized protein</fullName>
    </submittedName>
</protein>
<feature type="region of interest" description="Disordered" evidence="1">
    <location>
        <begin position="52"/>
        <end position="84"/>
    </location>
</feature>
<gene>
    <name evidence="2" type="ORF">B0T26DRAFT_46738</name>
</gene>